<dbReference type="RefSeq" id="XP_018707598.1">
    <property type="nucleotide sequence ID" value="XM_018844832.1"/>
</dbReference>
<dbReference type="GeneID" id="30017517"/>
<name>A0A162JQ72_CORFA</name>
<feature type="region of interest" description="Disordered" evidence="1">
    <location>
        <begin position="462"/>
        <end position="565"/>
    </location>
</feature>
<keyword evidence="3" id="KW-1185">Reference proteome</keyword>
<feature type="compositionally biased region" description="Polar residues" evidence="1">
    <location>
        <begin position="797"/>
        <end position="808"/>
    </location>
</feature>
<feature type="compositionally biased region" description="Low complexity" evidence="1">
    <location>
        <begin position="150"/>
        <end position="173"/>
    </location>
</feature>
<accession>A0A162JQ72</accession>
<feature type="region of interest" description="Disordered" evidence="1">
    <location>
        <begin position="1"/>
        <end position="20"/>
    </location>
</feature>
<sequence length="886" mass="98067">MGNVPSALEEPRSPCRPRRRLSKHQAVINWVQVVGENDYHVHDAPTTPRSGAGYRGLDEAIPTVPSLASMQGQGPSRIHEPPNKGNLTLARGQHLSAATGGHKSRPSRHSTDAFHPLRSAPVSGSARAASMKEGDAPGNDVEKNKLDEQSFSSPPDLSSSSSTESGRTLSSDSDASRESPHYIPYRRRSLQQIPGLATRPGKEEIRRRNLPTSPPHHPYSPPDQAKDRGDPASSLTTTTPTPVLVLNDDANDLGNASEVDYRQLGSIKFGSLRITNGSPLSMRRGEETSADQLVDLDGDMNVNQGSSSDATNAHLILPSEPPPIKHFSPANSNWSPEKPLNNMHVSEAVRGRQGRMSSDTPRPSVETIRNRISSVIEVIGDEQLNLVRRPRSTLVTTDDSSSIYSDNLIPVMISDDIAAEQNYIHTDNSNGPHLSFQSFRDLIRQNRVKSYLQANNKAAIISKPSHSRSASKEDASSIASVAMSPVKSRRKLAKKNHGPAPPSAPLLSSANTHDPQTAQHRPRTSSGYIAGEPRKRHVGSHSDSQVPRMRSSSLEKVAVPRTHRQPEPILRNRQESYQTTTEHVPILLDRARATSRPHVNFEGDLPKQKYRPARVEQLRRSQTAQFKPLPTPKPELPQRRKPVRVSAPPPIVFGTQVSQESPVEGRSTQSLYPPMPSQVQSDRMPLEGRQYMRTRAADDDTPKLRLFFPDNDSPYVSPLSDDGEDFWPLDADFQPREVSPIRQAKSLSNIRSGGDDDERETRSPAPPLVNTPSRRAQELAERWQQQQQQSKQVQQQSRRPSLEPQQTRPPAFDEQASTDRPTTASAIDEYYGSPLLLVKRDSSLPPMVYRNGTRRGAEISSAVWRPPYRVLHSYYSPAYSNAPIWG</sequence>
<protein>
    <submittedName>
        <fullName evidence="2">Uncharacterized protein</fullName>
    </submittedName>
</protein>
<feature type="region of interest" description="Disordered" evidence="1">
    <location>
        <begin position="614"/>
        <end position="681"/>
    </location>
</feature>
<comment type="caution">
    <text evidence="2">The sequence shown here is derived from an EMBL/GenBank/DDBJ whole genome shotgun (WGS) entry which is preliminary data.</text>
</comment>
<gene>
    <name evidence="2" type="ORF">ISF_01225</name>
</gene>
<evidence type="ECO:0000313" key="2">
    <source>
        <dbReference type="EMBL" id="OAA72152.1"/>
    </source>
</evidence>
<dbReference type="AlphaFoldDB" id="A0A162JQ72"/>
<evidence type="ECO:0000256" key="1">
    <source>
        <dbReference type="SAM" id="MobiDB-lite"/>
    </source>
</evidence>
<feature type="compositionally biased region" description="Polar residues" evidence="1">
    <location>
        <begin position="511"/>
        <end position="527"/>
    </location>
</feature>
<feature type="compositionally biased region" description="Low complexity" evidence="1">
    <location>
        <begin position="784"/>
        <end position="796"/>
    </location>
</feature>
<evidence type="ECO:0000313" key="3">
    <source>
        <dbReference type="Proteomes" id="UP000076744"/>
    </source>
</evidence>
<feature type="region of interest" description="Disordered" evidence="1">
    <location>
        <begin position="694"/>
        <end position="822"/>
    </location>
</feature>
<feature type="region of interest" description="Disordered" evidence="1">
    <location>
        <begin position="67"/>
        <end position="243"/>
    </location>
</feature>
<dbReference type="STRING" id="1081104.A0A162JQ72"/>
<dbReference type="EMBL" id="AZHB01000002">
    <property type="protein sequence ID" value="OAA72152.1"/>
    <property type="molecule type" value="Genomic_DNA"/>
</dbReference>
<organism evidence="2 3">
    <name type="scientific">Cordyceps fumosorosea (strain ARSEF 2679)</name>
    <name type="common">Isaria fumosorosea</name>
    <dbReference type="NCBI Taxonomy" id="1081104"/>
    <lineage>
        <taxon>Eukaryota</taxon>
        <taxon>Fungi</taxon>
        <taxon>Dikarya</taxon>
        <taxon>Ascomycota</taxon>
        <taxon>Pezizomycotina</taxon>
        <taxon>Sordariomycetes</taxon>
        <taxon>Hypocreomycetidae</taxon>
        <taxon>Hypocreales</taxon>
        <taxon>Cordycipitaceae</taxon>
        <taxon>Cordyceps</taxon>
    </lineage>
</organism>
<feature type="compositionally biased region" description="Basic residues" evidence="1">
    <location>
        <begin position="487"/>
        <end position="497"/>
    </location>
</feature>
<feature type="compositionally biased region" description="Polar residues" evidence="1">
    <location>
        <begin position="541"/>
        <end position="554"/>
    </location>
</feature>
<feature type="compositionally biased region" description="Polar residues" evidence="1">
    <location>
        <begin position="655"/>
        <end position="681"/>
    </location>
</feature>
<dbReference type="Proteomes" id="UP000076744">
    <property type="component" value="Unassembled WGS sequence"/>
</dbReference>
<feature type="compositionally biased region" description="Basic and acidic residues" evidence="1">
    <location>
        <begin position="130"/>
        <end position="148"/>
    </location>
</feature>
<reference evidence="2 3" key="1">
    <citation type="journal article" date="2016" name="Genome Biol. Evol.">
        <title>Divergent and convergent evolution of fungal pathogenicity.</title>
        <authorList>
            <person name="Shang Y."/>
            <person name="Xiao G."/>
            <person name="Zheng P."/>
            <person name="Cen K."/>
            <person name="Zhan S."/>
            <person name="Wang C."/>
        </authorList>
    </citation>
    <scope>NUCLEOTIDE SEQUENCE [LARGE SCALE GENOMIC DNA]</scope>
    <source>
        <strain evidence="2 3">ARSEF 2679</strain>
    </source>
</reference>
<feature type="compositionally biased region" description="Pro residues" evidence="1">
    <location>
        <begin position="212"/>
        <end position="221"/>
    </location>
</feature>
<dbReference type="OrthoDB" id="5341904at2759"/>
<proteinExistence type="predicted"/>